<dbReference type="Pfam" id="PF00701">
    <property type="entry name" value="DHDPS"/>
    <property type="match status" value="1"/>
</dbReference>
<dbReference type="CDD" id="cd00408">
    <property type="entry name" value="DHDPS-like"/>
    <property type="match status" value="1"/>
</dbReference>
<dbReference type="SUPFAM" id="SSF51569">
    <property type="entry name" value="Aldolase"/>
    <property type="match status" value="1"/>
</dbReference>
<evidence type="ECO:0000256" key="4">
    <source>
        <dbReference type="PIRSR" id="PIRSR001365-2"/>
    </source>
</evidence>
<accession>A0AA42H1I4</accession>
<feature type="binding site" evidence="4">
    <location>
        <position position="45"/>
    </location>
    <ligand>
        <name>pyruvate</name>
        <dbReference type="ChEBI" id="CHEBI:15361"/>
    </ligand>
</feature>
<sequence>MINGAIASLVTPFRSNEDMDLDALRAFSSRVAGAGFDVVCFAGGTGEFLSLNVAEREAGLKAVIDGAQGKPVLATALLTSQKQILDVAEDYAKIGASAIMVMPPYFYAMDQKSMFAHFLKIGQESALPVLLFNSQGRGGKTMSNATILRLAEACPNIIGVKETTENMSDIGALVNGTPGDFCVIQSHEPVLLPSYAVGAAGSFGSLCNLMPKTVVALHRAIDSNHNSEARRLTKVLTEVGDVVYSVTIPVGIKYLMNKLGIHQGSVRSPLSMLSLNDEIEEQLNVIAIKVAETEEAI</sequence>
<dbReference type="Proteomes" id="UP001158087">
    <property type="component" value="Unassembled WGS sequence"/>
</dbReference>
<evidence type="ECO:0000256" key="2">
    <source>
        <dbReference type="ARBA" id="ARBA00023239"/>
    </source>
</evidence>
<gene>
    <name evidence="5" type="ORF">N7376_23545</name>
</gene>
<dbReference type="InterPro" id="IPR013785">
    <property type="entry name" value="Aldolase_TIM"/>
</dbReference>
<dbReference type="PANTHER" id="PTHR12128:SF66">
    <property type="entry name" value="4-HYDROXY-2-OXOGLUTARATE ALDOLASE, MITOCHONDRIAL"/>
    <property type="match status" value="1"/>
</dbReference>
<dbReference type="Gene3D" id="3.20.20.70">
    <property type="entry name" value="Aldolase class I"/>
    <property type="match status" value="1"/>
</dbReference>
<protein>
    <submittedName>
        <fullName evidence="5">Dihydrodipicolinate synthase family protein</fullName>
    </submittedName>
</protein>
<dbReference type="GO" id="GO:0008840">
    <property type="term" value="F:4-hydroxy-tetrahydrodipicolinate synthase activity"/>
    <property type="evidence" value="ECO:0007669"/>
    <property type="project" value="TreeGrafter"/>
</dbReference>
<dbReference type="PANTHER" id="PTHR12128">
    <property type="entry name" value="DIHYDRODIPICOLINATE SYNTHASE"/>
    <property type="match status" value="1"/>
</dbReference>
<comment type="caution">
    <text evidence="5">The sequence shown here is derived from an EMBL/GenBank/DDBJ whole genome shotgun (WGS) entry which is preliminary data.</text>
</comment>
<dbReference type="SMART" id="SM01130">
    <property type="entry name" value="DHDPS"/>
    <property type="match status" value="1"/>
</dbReference>
<dbReference type="PRINTS" id="PR00146">
    <property type="entry name" value="DHPICSNTHASE"/>
</dbReference>
<reference evidence="5" key="1">
    <citation type="submission" date="2022-09" db="EMBL/GenBank/DDBJ databases">
        <title>Intensive care unit water sources are persistently colonized with multi-drug resistant bacteria and are the site of extensive horizontal gene transfer of antibiotic resistance genes.</title>
        <authorList>
            <person name="Diorio-Toth L."/>
        </authorList>
    </citation>
    <scope>NUCLEOTIDE SEQUENCE</scope>
    <source>
        <strain evidence="5">GD04153</strain>
    </source>
</reference>
<dbReference type="PIRSF" id="PIRSF001365">
    <property type="entry name" value="DHDPS"/>
    <property type="match status" value="1"/>
</dbReference>
<dbReference type="AlphaFoldDB" id="A0AA42H1I4"/>
<dbReference type="EMBL" id="JAODYY010000020">
    <property type="protein sequence ID" value="MDH0126948.1"/>
    <property type="molecule type" value="Genomic_DNA"/>
</dbReference>
<comment type="similarity">
    <text evidence="1 3">Belongs to the DapA family.</text>
</comment>
<dbReference type="InterPro" id="IPR002220">
    <property type="entry name" value="DapA-like"/>
</dbReference>
<evidence type="ECO:0000313" key="5">
    <source>
        <dbReference type="EMBL" id="MDH0126948.1"/>
    </source>
</evidence>
<name>A0AA42H1I4_9HYPH</name>
<evidence type="ECO:0000256" key="1">
    <source>
        <dbReference type="ARBA" id="ARBA00007592"/>
    </source>
</evidence>
<evidence type="ECO:0000256" key="3">
    <source>
        <dbReference type="PIRNR" id="PIRNR001365"/>
    </source>
</evidence>
<keyword evidence="2 3" id="KW-0456">Lyase</keyword>
<organism evidence="5 6">
    <name type="scientific">Brucella intermedia GD04153</name>
    <dbReference type="NCBI Taxonomy" id="2975438"/>
    <lineage>
        <taxon>Bacteria</taxon>
        <taxon>Pseudomonadati</taxon>
        <taxon>Pseudomonadota</taxon>
        <taxon>Alphaproteobacteria</taxon>
        <taxon>Hyphomicrobiales</taxon>
        <taxon>Brucellaceae</taxon>
        <taxon>Brucella/Ochrobactrum group</taxon>
        <taxon>Brucella</taxon>
    </lineage>
</organism>
<proteinExistence type="inferred from homology"/>
<evidence type="ECO:0000313" key="6">
    <source>
        <dbReference type="Proteomes" id="UP001158087"/>
    </source>
</evidence>